<dbReference type="InterPro" id="IPR001296">
    <property type="entry name" value="Glyco_trans_1"/>
</dbReference>
<dbReference type="EMBL" id="BMYK01000029">
    <property type="protein sequence ID" value="GHC99632.1"/>
    <property type="molecule type" value="Genomic_DNA"/>
</dbReference>
<accession>A0ABQ3GAE1</accession>
<evidence type="ECO:0000313" key="4">
    <source>
        <dbReference type="Proteomes" id="UP000626210"/>
    </source>
</evidence>
<gene>
    <name evidence="3" type="ORF">GCM10007320_56390</name>
</gene>
<protein>
    <submittedName>
        <fullName evidence="3">Glycosyl transferase family 1</fullName>
    </submittedName>
</protein>
<evidence type="ECO:0000313" key="3">
    <source>
        <dbReference type="EMBL" id="GHC99632.1"/>
    </source>
</evidence>
<dbReference type="Gene3D" id="3.40.50.2000">
    <property type="entry name" value="Glycogen Phosphorylase B"/>
    <property type="match status" value="2"/>
</dbReference>
<dbReference type="SUPFAM" id="SSF53756">
    <property type="entry name" value="UDP-Glycosyltransferase/glycogen phosphorylase"/>
    <property type="match status" value="1"/>
</dbReference>
<comment type="caution">
    <text evidence="3">The sequence shown here is derived from an EMBL/GenBank/DDBJ whole genome shotgun (WGS) entry which is preliminary data.</text>
</comment>
<dbReference type="Pfam" id="PF00534">
    <property type="entry name" value="Glycos_transf_1"/>
    <property type="match status" value="1"/>
</dbReference>
<feature type="domain" description="Glycosyltransferase subfamily 4-like N-terminal" evidence="2">
    <location>
        <begin position="13"/>
        <end position="149"/>
    </location>
</feature>
<dbReference type="CDD" id="cd03808">
    <property type="entry name" value="GT4_CapM-like"/>
    <property type="match status" value="1"/>
</dbReference>
<feature type="domain" description="Glycosyl transferase family 1" evidence="1">
    <location>
        <begin position="201"/>
        <end position="360"/>
    </location>
</feature>
<evidence type="ECO:0000259" key="2">
    <source>
        <dbReference type="Pfam" id="PF13477"/>
    </source>
</evidence>
<name>A0ABQ3GAE1_9BURK</name>
<reference evidence="4" key="1">
    <citation type="journal article" date="2019" name="Int. J. Syst. Evol. Microbiol.">
        <title>The Global Catalogue of Microorganisms (GCM) 10K type strain sequencing project: providing services to taxonomists for standard genome sequencing and annotation.</title>
        <authorList>
            <consortium name="The Broad Institute Genomics Platform"/>
            <consortium name="The Broad Institute Genome Sequencing Center for Infectious Disease"/>
            <person name="Wu L."/>
            <person name="Ma J."/>
        </authorList>
    </citation>
    <scope>NUCLEOTIDE SEQUENCE [LARGE SCALE GENOMIC DNA]</scope>
    <source>
        <strain evidence="4">KCTC 23314</strain>
    </source>
</reference>
<dbReference type="Proteomes" id="UP000626210">
    <property type="component" value="Unassembled WGS sequence"/>
</dbReference>
<evidence type="ECO:0000259" key="1">
    <source>
        <dbReference type="Pfam" id="PF00534"/>
    </source>
</evidence>
<sequence>MHDLCTYLISMAKLLYFISEDWFFCSHFLERAKSAQRAGHQVLVFTRFNSHQAQLKREGFRVVPLYMERSGINVFREIGVLRQVWRAYRAERPDLVHQVALKPILYGSLVARWLGIRSVVNAPVGMGYVFTAQGTGRRMLRGLVRLALRGLLNSPGSKVVFENEEDLESSVRSGSVRAHDAVLIRGAGVDLMRFTPACAPSGTPVVVLGARMLRDKGVVEFVEAARLLRARGVDVRCVLVGAPDRANPSSLTQEQLQHWQAECVVEWWGHCADMVEVLRRSHIACLPSYREGLPKFLLEAMACGLAVVSTDVTGCRQAVEPGVTGLLVPAGEAGALAQALERLVRNAQERAAMGRAGRERVQRLFGSERVIDETLALYAALADRATP</sequence>
<dbReference type="GO" id="GO:0016740">
    <property type="term" value="F:transferase activity"/>
    <property type="evidence" value="ECO:0007669"/>
    <property type="project" value="UniProtKB-KW"/>
</dbReference>
<keyword evidence="4" id="KW-1185">Reference proteome</keyword>
<dbReference type="PANTHER" id="PTHR12526:SF638">
    <property type="entry name" value="SPORE COAT PROTEIN SA"/>
    <property type="match status" value="1"/>
</dbReference>
<proteinExistence type="predicted"/>
<dbReference type="Pfam" id="PF13477">
    <property type="entry name" value="Glyco_trans_4_2"/>
    <property type="match status" value="1"/>
</dbReference>
<dbReference type="PANTHER" id="PTHR12526">
    <property type="entry name" value="GLYCOSYLTRANSFERASE"/>
    <property type="match status" value="1"/>
</dbReference>
<organism evidence="3 4">
    <name type="scientific">Pseudorhodoferax aquiterrae</name>
    <dbReference type="NCBI Taxonomy" id="747304"/>
    <lineage>
        <taxon>Bacteria</taxon>
        <taxon>Pseudomonadati</taxon>
        <taxon>Pseudomonadota</taxon>
        <taxon>Betaproteobacteria</taxon>
        <taxon>Burkholderiales</taxon>
        <taxon>Comamonadaceae</taxon>
    </lineage>
</organism>
<keyword evidence="3" id="KW-0808">Transferase</keyword>
<dbReference type="InterPro" id="IPR028098">
    <property type="entry name" value="Glyco_trans_4-like_N"/>
</dbReference>